<evidence type="ECO:0000256" key="5">
    <source>
        <dbReference type="ARBA" id="ARBA00022755"/>
    </source>
</evidence>
<dbReference type="RefSeq" id="WP_052250548.1">
    <property type="nucleotide sequence ID" value="NZ_CP037899.1"/>
</dbReference>
<dbReference type="NCBIfam" id="TIGR01134">
    <property type="entry name" value="purF"/>
    <property type="match status" value="1"/>
</dbReference>
<evidence type="ECO:0000256" key="1">
    <source>
        <dbReference type="ARBA" id="ARBA00005209"/>
    </source>
</evidence>
<comment type="function">
    <text evidence="7">Catalyzes the formation of phosphoribosylamine from phosphoribosylpyrophosphate (PRPP) and glutamine.</text>
</comment>
<feature type="binding site" evidence="7 11">
    <location>
        <position position="401"/>
    </location>
    <ligand>
        <name>[4Fe-4S] cluster</name>
        <dbReference type="ChEBI" id="CHEBI:49883"/>
    </ligand>
</feature>
<dbReference type="PROSITE" id="PS51278">
    <property type="entry name" value="GATASE_TYPE_2"/>
    <property type="match status" value="1"/>
</dbReference>
<dbReference type="STRING" id="1202785.A946_10155"/>
<dbReference type="Pfam" id="PF13522">
    <property type="entry name" value="GATase_6"/>
    <property type="match status" value="1"/>
</dbReference>
<comment type="cofactor">
    <cofactor evidence="7 11">
        <name>[4Fe-4S] cluster</name>
        <dbReference type="ChEBI" id="CHEBI:49883"/>
    </cofactor>
    <text evidence="7 11">Binds 1 [4Fe-4S] cluster per subunit.</text>
</comment>
<protein>
    <recommendedName>
        <fullName evidence="7">Amidophosphoribosyltransferase</fullName>
        <shortName evidence="7">ATase</shortName>
        <ecNumber evidence="7">2.4.2.14</ecNumber>
    </recommendedName>
    <alternativeName>
        <fullName evidence="7">Glutamine phosphoribosylpyrophosphate amidotransferase</fullName>
        <shortName evidence="7">GPATase</shortName>
    </alternativeName>
</protein>
<dbReference type="Gene3D" id="3.40.50.2020">
    <property type="match status" value="1"/>
</dbReference>
<comment type="catalytic activity">
    <reaction evidence="7 8">
        <text>5-phospho-beta-D-ribosylamine + L-glutamate + diphosphate = 5-phospho-alpha-D-ribose 1-diphosphate + L-glutamine + H2O</text>
        <dbReference type="Rhea" id="RHEA:14905"/>
        <dbReference type="ChEBI" id="CHEBI:15377"/>
        <dbReference type="ChEBI" id="CHEBI:29985"/>
        <dbReference type="ChEBI" id="CHEBI:33019"/>
        <dbReference type="ChEBI" id="CHEBI:58017"/>
        <dbReference type="ChEBI" id="CHEBI:58359"/>
        <dbReference type="ChEBI" id="CHEBI:58681"/>
        <dbReference type="EC" id="2.4.2.14"/>
    </reaction>
</comment>
<keyword evidence="7 10" id="KW-0460">Magnesium</keyword>
<dbReference type="EMBL" id="CP037899">
    <property type="protein sequence ID" value="QDQ42437.1"/>
    <property type="molecule type" value="Genomic_DNA"/>
</dbReference>
<dbReference type="InterPro" id="IPR029057">
    <property type="entry name" value="PRTase-like"/>
</dbReference>
<dbReference type="GO" id="GO:0004044">
    <property type="term" value="F:amidophosphoribosyltransferase activity"/>
    <property type="evidence" value="ECO:0007669"/>
    <property type="project" value="UniProtKB-UniRule"/>
</dbReference>
<dbReference type="CDD" id="cd06223">
    <property type="entry name" value="PRTases_typeI"/>
    <property type="match status" value="1"/>
</dbReference>
<feature type="binding site" evidence="7 11">
    <location>
        <position position="255"/>
    </location>
    <ligand>
        <name>[4Fe-4S] cluster</name>
        <dbReference type="ChEBI" id="CHEBI:49883"/>
    </ligand>
</feature>
<feature type="binding site" evidence="7 11">
    <location>
        <position position="452"/>
    </location>
    <ligand>
        <name>[4Fe-4S] cluster</name>
        <dbReference type="ChEBI" id="CHEBI:49883"/>
    </ligand>
</feature>
<feature type="binding site" evidence="7 11">
    <location>
        <position position="455"/>
    </location>
    <ligand>
        <name>[4Fe-4S] cluster</name>
        <dbReference type="ChEBI" id="CHEBI:49883"/>
    </ligand>
</feature>
<dbReference type="GO" id="GO:0051539">
    <property type="term" value="F:4 iron, 4 sulfur cluster binding"/>
    <property type="evidence" value="ECO:0007669"/>
    <property type="project" value="UniProtKB-KW"/>
</dbReference>
<dbReference type="PANTHER" id="PTHR11907">
    <property type="entry name" value="AMIDOPHOSPHORIBOSYLTRANSFERASE"/>
    <property type="match status" value="1"/>
</dbReference>
<comment type="similarity">
    <text evidence="2 7 8">In the C-terminal section; belongs to the purine/pyrimidine phosphoribosyltransferase family.</text>
</comment>
<feature type="binding site" evidence="7 10">
    <location>
        <position position="365"/>
    </location>
    <ligand>
        <name>Mg(2+)</name>
        <dbReference type="ChEBI" id="CHEBI:18420"/>
    </ligand>
</feature>
<dbReference type="HAMAP" id="MF_01931">
    <property type="entry name" value="PurF"/>
    <property type="match status" value="1"/>
</dbReference>
<comment type="cofactor">
    <cofactor evidence="7 10">
        <name>Mg(2+)</name>
        <dbReference type="ChEBI" id="CHEBI:18420"/>
    </cofactor>
    <text evidence="7 10">Binds 1 Mg(2+) ion per subunit.</text>
</comment>
<feature type="binding site" evidence="7 10">
    <location>
        <position position="364"/>
    </location>
    <ligand>
        <name>Mg(2+)</name>
        <dbReference type="ChEBI" id="CHEBI:18420"/>
    </ligand>
</feature>
<evidence type="ECO:0000313" key="13">
    <source>
        <dbReference type="EMBL" id="QDQ42437.1"/>
    </source>
</evidence>
<keyword evidence="3 7" id="KW-0328">Glycosyltransferase</keyword>
<dbReference type="OrthoDB" id="9801213at2"/>
<keyword evidence="6 7" id="KW-0315">Glutamine amidotransferase</keyword>
<evidence type="ECO:0000313" key="14">
    <source>
        <dbReference type="Proteomes" id="UP000315925"/>
    </source>
</evidence>
<feature type="active site" description="Nucleophile" evidence="7 9">
    <location>
        <position position="18"/>
    </location>
</feature>
<dbReference type="SUPFAM" id="SSF56235">
    <property type="entry name" value="N-terminal nucleophile aminohydrolases (Ntn hydrolases)"/>
    <property type="match status" value="1"/>
</dbReference>
<evidence type="ECO:0000256" key="3">
    <source>
        <dbReference type="ARBA" id="ARBA00022676"/>
    </source>
</evidence>
<evidence type="ECO:0000256" key="10">
    <source>
        <dbReference type="PIRSR" id="PIRSR000485-2"/>
    </source>
</evidence>
<evidence type="ECO:0000256" key="11">
    <source>
        <dbReference type="PIRSR" id="PIRSR000485-3"/>
    </source>
</evidence>
<dbReference type="GO" id="GO:0000287">
    <property type="term" value="F:magnesium ion binding"/>
    <property type="evidence" value="ECO:0007669"/>
    <property type="project" value="UniProtKB-UniRule"/>
</dbReference>
<gene>
    <name evidence="7" type="primary">purF</name>
    <name evidence="13" type="ORF">kam1_1209</name>
</gene>
<feature type="binding site" evidence="7 10">
    <location>
        <position position="302"/>
    </location>
    <ligand>
        <name>Mg(2+)</name>
        <dbReference type="ChEBI" id="CHEBI:18420"/>
    </ligand>
</feature>
<accession>A0A516TMH1</accession>
<keyword evidence="7" id="KW-0004">4Fe-4S</keyword>
<reference evidence="14" key="1">
    <citation type="submission" date="2019-03" db="EMBL/GenBank/DDBJ databases">
        <title>Complete genome of Methylacidiphilum kamchatkense Kam1.</title>
        <authorList>
            <person name="Kruse T."/>
            <person name="Murarilal Ratnadevi C."/>
            <person name="Erikstad H.-A."/>
            <person name="Birkeland N.-K."/>
        </authorList>
    </citation>
    <scope>NUCLEOTIDE SEQUENCE [LARGE SCALE GENOMIC DNA]</scope>
    <source>
        <strain evidence="14">kam1</strain>
    </source>
</reference>
<dbReference type="KEGG" id="mkc:kam1_1209"/>
<dbReference type="GO" id="GO:0009113">
    <property type="term" value="P:purine nucleobase biosynthetic process"/>
    <property type="evidence" value="ECO:0007669"/>
    <property type="project" value="UniProtKB-UniRule"/>
</dbReference>
<dbReference type="GO" id="GO:0006189">
    <property type="term" value="P:'de novo' IMP biosynthetic process"/>
    <property type="evidence" value="ECO:0007669"/>
    <property type="project" value="UniProtKB-UniRule"/>
</dbReference>
<dbReference type="InterPro" id="IPR005854">
    <property type="entry name" value="PurF"/>
</dbReference>
<evidence type="ECO:0000256" key="9">
    <source>
        <dbReference type="PIRSR" id="PIRSR000485-1"/>
    </source>
</evidence>
<dbReference type="CDD" id="cd00715">
    <property type="entry name" value="GPATase_N"/>
    <property type="match status" value="1"/>
</dbReference>
<sequence length="484" mass="53449">MADNSLGKTKSMYPKEECGVFAIYGHVNSAELTYYGLYALQHRGQESAGIASFDPCQNHFQVCRGMGLVSQVFDSRSLASLQGTMAIGHVRYSTTGSSTLLNAQPIVVSCSKGELALAHNGNIVNAVSIRRELENKGSIFQTTSDSEVILHLMAQPAQEDIVGSFLNALQRVKGAFSCVLMTTKGIFAARDPLGFRPLCLGKIENSYVVSSETCAFDLIHAEYIRDIEPGEVLFIGEDGLKSYFINGQTTKKAFCIFEYVYFARPDSNIAGLNVSKARIQMGKELAKLYPVDADIVVPVPDSGNYAALGYAEQSGIPYYPAFVRNHYIGRTFIQPTQLIRDFSVRIKLNLIQEAIKGKRVIVVDDSIVRGTTARARVVNLREAGAKEVHIRVSCPPHRYPCHYGIDFPNPKSLLANQLAIEDICKYLGADSLGYLSHEALIKACLEANTEFCTACFTGKYPVDFDPDFDKMILERRSFFENVTK</sequence>
<keyword evidence="4 7" id="KW-0808">Transferase</keyword>
<evidence type="ECO:0000256" key="7">
    <source>
        <dbReference type="HAMAP-Rule" id="MF_01931"/>
    </source>
</evidence>
<dbReference type="InterPro" id="IPR029055">
    <property type="entry name" value="Ntn_hydrolases_N"/>
</dbReference>
<evidence type="ECO:0000259" key="12">
    <source>
        <dbReference type="PROSITE" id="PS51278"/>
    </source>
</evidence>
<dbReference type="UniPathway" id="UPA00074">
    <property type="reaction ID" value="UER00124"/>
</dbReference>
<dbReference type="AlphaFoldDB" id="A0A516TMH1"/>
<dbReference type="SUPFAM" id="SSF53271">
    <property type="entry name" value="PRTase-like"/>
    <property type="match status" value="1"/>
</dbReference>
<evidence type="ECO:0000256" key="4">
    <source>
        <dbReference type="ARBA" id="ARBA00022679"/>
    </source>
</evidence>
<dbReference type="Gene3D" id="3.60.20.10">
    <property type="entry name" value="Glutamine Phosphoribosylpyrophosphate, subunit 1, domain 1"/>
    <property type="match status" value="1"/>
</dbReference>
<dbReference type="InterPro" id="IPR035584">
    <property type="entry name" value="PurF_N"/>
</dbReference>
<keyword evidence="7 10" id="KW-0479">Metal-binding</keyword>
<organism evidence="13 14">
    <name type="scientific">Methylacidiphilum kamchatkense Kam1</name>
    <dbReference type="NCBI Taxonomy" id="1202785"/>
    <lineage>
        <taxon>Bacteria</taxon>
        <taxon>Pseudomonadati</taxon>
        <taxon>Verrucomicrobiota</taxon>
        <taxon>Methylacidiphilae</taxon>
        <taxon>Methylacidiphilales</taxon>
        <taxon>Methylacidiphilaceae</taxon>
        <taxon>Methylacidiphilum (ex Ratnadevi et al. 2023)</taxon>
    </lineage>
</organism>
<proteinExistence type="inferred from homology"/>
<dbReference type="EC" id="2.4.2.14" evidence="7"/>
<name>A0A516TMH1_9BACT</name>
<evidence type="ECO:0000256" key="2">
    <source>
        <dbReference type="ARBA" id="ARBA00010138"/>
    </source>
</evidence>
<dbReference type="PIRSF" id="PIRSF000485">
    <property type="entry name" value="Amd_phspho_trans"/>
    <property type="match status" value="1"/>
</dbReference>
<evidence type="ECO:0000256" key="6">
    <source>
        <dbReference type="ARBA" id="ARBA00022962"/>
    </source>
</evidence>
<dbReference type="InterPro" id="IPR017932">
    <property type="entry name" value="GATase_2_dom"/>
</dbReference>
<keyword evidence="7 11" id="KW-0408">Iron</keyword>
<feature type="domain" description="Glutamine amidotransferase type-2" evidence="12">
    <location>
        <begin position="18"/>
        <end position="238"/>
    </location>
</feature>
<keyword evidence="5 7" id="KW-0658">Purine biosynthesis</keyword>
<comment type="pathway">
    <text evidence="1 7 8">Purine metabolism; IMP biosynthesis via de novo pathway; N(1)-(5-phospho-D-ribosyl)glycinamide from 5-phospho-alpha-D-ribose 1-diphosphate: step 1/2.</text>
</comment>
<dbReference type="InterPro" id="IPR000836">
    <property type="entry name" value="PRTase_dom"/>
</dbReference>
<evidence type="ECO:0000256" key="8">
    <source>
        <dbReference type="PIRNR" id="PIRNR000485"/>
    </source>
</evidence>
<keyword evidence="7 11" id="KW-0411">Iron-sulfur</keyword>
<dbReference type="Proteomes" id="UP000315925">
    <property type="component" value="Chromosome"/>
</dbReference>